<organism evidence="1 2">
    <name type="scientific">Photorhabdus bodei</name>
    <dbReference type="NCBI Taxonomy" id="2029681"/>
    <lineage>
        <taxon>Bacteria</taxon>
        <taxon>Pseudomonadati</taxon>
        <taxon>Pseudomonadota</taxon>
        <taxon>Gammaproteobacteria</taxon>
        <taxon>Enterobacterales</taxon>
        <taxon>Morganellaceae</taxon>
        <taxon>Photorhabdus</taxon>
    </lineage>
</organism>
<evidence type="ECO:0000313" key="1">
    <source>
        <dbReference type="EMBL" id="MDB6372225.1"/>
    </source>
</evidence>
<evidence type="ECO:0008006" key="3">
    <source>
        <dbReference type="Google" id="ProtNLM"/>
    </source>
</evidence>
<dbReference type="SUPFAM" id="SSF56059">
    <property type="entry name" value="Glutathione synthetase ATP-binding domain-like"/>
    <property type="match status" value="1"/>
</dbReference>
<name>A0AAW6BK51_9GAMM</name>
<dbReference type="AlphaFoldDB" id="A0AAW6BK51"/>
<dbReference type="EMBL" id="JAQMFO010000011">
    <property type="protein sequence ID" value="MDB6372225.1"/>
    <property type="molecule type" value="Genomic_DNA"/>
</dbReference>
<dbReference type="RefSeq" id="WP_228900345.1">
    <property type="nucleotide sequence ID" value="NZ_CAWQNU010000079.1"/>
</dbReference>
<reference evidence="1" key="1">
    <citation type="submission" date="2023-01" db="EMBL/GenBank/DDBJ databases">
        <title>Genome sequencing of Photorhabdus bodei 09-20.</title>
        <authorList>
            <person name="Kalindamar S."/>
            <person name="Kumru S."/>
        </authorList>
    </citation>
    <scope>NUCLEOTIDE SEQUENCE</scope>
    <source>
        <strain evidence="1">09-20</strain>
    </source>
</reference>
<evidence type="ECO:0000313" key="2">
    <source>
        <dbReference type="Proteomes" id="UP001212996"/>
    </source>
</evidence>
<comment type="caution">
    <text evidence="1">The sequence shown here is derived from an EMBL/GenBank/DDBJ whole genome shotgun (WGS) entry which is preliminary data.</text>
</comment>
<dbReference type="Proteomes" id="UP001212996">
    <property type="component" value="Unassembled WGS sequence"/>
</dbReference>
<sequence length="429" mass="49090">MNKKFYHAQPLHFEPRHFSRYRQKAVALGIIDPSWEWLLTPLEYDSKILADLQDRLARIETLMESLFLHYRPSIREIMLELGIPKWMYDFILLDNSDVPFPLRWDVICTGDTWQIIEVNTGYCLGGLNGYAINSIRSNFYELTCPDNPITPIQNPFREMRRNLSTIVKRHEIVPIVETPEGYGKYGFYLKNFVKLMNQKGNVQFVAGTLRDFDFTDSQAMFKGHSVNAFIPMFNLYEVAGDISLMTSYRQALLTKRITSVLGFREVLYSNKGFIAWLVKNIGCMTQPEERDYLKSLFPITNILTRQNCEVFWQGDYVLKPAEGYGGVGIVCSWLCEPVVWHRSLQRALDSGKCWIVQKRVYGEMLPMQSIDRNDQIKQGNASVVHGFITLRGKMIGTLTRAAIGISNPGVINAHQGAAFGLTGLDVPNT</sequence>
<proteinExistence type="predicted"/>
<gene>
    <name evidence="1" type="ORF">PH362_09765</name>
</gene>
<protein>
    <recommendedName>
        <fullName evidence="3">Glutathionylspermidine synthase pre-ATP-grasp-like domain-containing protein</fullName>
    </recommendedName>
</protein>
<accession>A0AAW6BK51</accession>